<proteinExistence type="predicted"/>
<evidence type="ECO:0000313" key="2">
    <source>
        <dbReference type="Proteomes" id="UP001164746"/>
    </source>
</evidence>
<dbReference type="Proteomes" id="UP001164746">
    <property type="component" value="Chromosome 9"/>
</dbReference>
<reference evidence="1" key="1">
    <citation type="submission" date="2022-11" db="EMBL/GenBank/DDBJ databases">
        <title>Centuries of genome instability and evolution in soft-shell clam transmissible cancer (bioRxiv).</title>
        <authorList>
            <person name="Hart S.F.M."/>
            <person name="Yonemitsu M.A."/>
            <person name="Giersch R.M."/>
            <person name="Beal B.F."/>
            <person name="Arriagada G."/>
            <person name="Davis B.W."/>
            <person name="Ostrander E.A."/>
            <person name="Goff S.P."/>
            <person name="Metzger M.J."/>
        </authorList>
    </citation>
    <scope>NUCLEOTIDE SEQUENCE</scope>
    <source>
        <strain evidence="1">MELC-2E11</strain>
        <tissue evidence="1">Siphon/mantle</tissue>
    </source>
</reference>
<accession>A0ABY7EWN3</accession>
<protein>
    <submittedName>
        <fullName evidence="1">Uncharacterized protein</fullName>
    </submittedName>
</protein>
<name>A0ABY7EWN3_MYAAR</name>
<keyword evidence="2" id="KW-1185">Reference proteome</keyword>
<gene>
    <name evidence="1" type="ORF">MAR_004463</name>
</gene>
<dbReference type="EMBL" id="CP111020">
    <property type="protein sequence ID" value="WAR14358.1"/>
    <property type="molecule type" value="Genomic_DNA"/>
</dbReference>
<evidence type="ECO:0000313" key="1">
    <source>
        <dbReference type="EMBL" id="WAR14358.1"/>
    </source>
</evidence>
<organism evidence="1 2">
    <name type="scientific">Mya arenaria</name>
    <name type="common">Soft-shell clam</name>
    <dbReference type="NCBI Taxonomy" id="6604"/>
    <lineage>
        <taxon>Eukaryota</taxon>
        <taxon>Metazoa</taxon>
        <taxon>Spiralia</taxon>
        <taxon>Lophotrochozoa</taxon>
        <taxon>Mollusca</taxon>
        <taxon>Bivalvia</taxon>
        <taxon>Autobranchia</taxon>
        <taxon>Heteroconchia</taxon>
        <taxon>Euheterodonta</taxon>
        <taxon>Imparidentia</taxon>
        <taxon>Neoheterodontei</taxon>
        <taxon>Myida</taxon>
        <taxon>Myoidea</taxon>
        <taxon>Myidae</taxon>
        <taxon>Mya</taxon>
    </lineage>
</organism>
<dbReference type="Gene3D" id="3.40.50.300">
    <property type="entry name" value="P-loop containing nucleotide triphosphate hydrolases"/>
    <property type="match status" value="1"/>
</dbReference>
<sequence>MDLAREIGRKIRHSPELKVSDADVLDYFDTLISLLSDPTKLLADSDAKLAVSNLKLNAVADGKDAIKTGKLEINNVVVNVKDTIETEKSEIKNAVADGKDAIETGKSEIENAVASGKDDIETGKKEIKIAVASGKDDIETGKKEIENAVASGKGVIETGMKEIKNAVASGKDAIETGKDEIKGAVAECIDQLPTMAFQMFDQALQKTKERENCAESQKEEDLRQRLAKLYLKTLSSAPFSPLVSDNDEMLDKFYVPPEIIEKTHRKVGSIEDENCGTPVNSYRQLFCPNGRNVSNIYMVGEAGMGKSFFTSKCALLWAGNISPDASKDKSTNTFVKSCLILSNDLSCCAVSKHVTTLFSCKEASNATNGDYRRTG</sequence>
<dbReference type="InterPro" id="IPR027417">
    <property type="entry name" value="P-loop_NTPase"/>
</dbReference>